<evidence type="ECO:0000313" key="5">
    <source>
        <dbReference type="EMBL" id="TVS27825.1"/>
    </source>
</evidence>
<keyword evidence="3" id="KW-0812">Transmembrane</keyword>
<feature type="compositionally biased region" description="Basic and acidic residues" evidence="2">
    <location>
        <begin position="8"/>
        <end position="31"/>
    </location>
</feature>
<evidence type="ECO:0000259" key="4">
    <source>
        <dbReference type="Pfam" id="PF03816"/>
    </source>
</evidence>
<comment type="caution">
    <text evidence="5">The sequence shown here is derived from an EMBL/GenBank/DDBJ whole genome shotgun (WGS) entry which is preliminary data.</text>
</comment>
<dbReference type="InterPro" id="IPR004474">
    <property type="entry name" value="LytR_CpsA_psr"/>
</dbReference>
<dbReference type="Pfam" id="PF03816">
    <property type="entry name" value="LytR_cpsA_psr"/>
    <property type="match status" value="1"/>
</dbReference>
<reference evidence="5 6" key="1">
    <citation type="submission" date="2018-12" db="EMBL/GenBank/DDBJ databases">
        <title>Corynebacterium sanguinis sp. nov., a clinically-associated and environmental corynebacterium.</title>
        <authorList>
            <person name="Gonzales-Siles L."/>
            <person name="Jaen-Luchoro D."/>
            <person name="Cardew S."/>
            <person name="Inganas E."/>
            <person name="Ohlen M."/>
            <person name="Jensie-Markopolous S."/>
            <person name="Pinyeiro-Iglesias B."/>
            <person name="Molin K."/>
            <person name="Skovbjerg S."/>
            <person name="Svensson-Stadler L."/>
            <person name="Funke G."/>
            <person name="Moore E.R.B."/>
        </authorList>
    </citation>
    <scope>NUCLEOTIDE SEQUENCE [LARGE SCALE GENOMIC DNA]</scope>
    <source>
        <strain evidence="5 6">58734</strain>
    </source>
</reference>
<dbReference type="RefSeq" id="WP_144317713.1">
    <property type="nucleotide sequence ID" value="NZ_CP038157.1"/>
</dbReference>
<keyword evidence="3" id="KW-1133">Transmembrane helix</keyword>
<protein>
    <submittedName>
        <fullName evidence="5">LytR family transcriptional regulator</fullName>
    </submittedName>
</protein>
<evidence type="ECO:0000256" key="2">
    <source>
        <dbReference type="SAM" id="MobiDB-lite"/>
    </source>
</evidence>
<feature type="transmembrane region" description="Helical" evidence="3">
    <location>
        <begin position="135"/>
        <end position="153"/>
    </location>
</feature>
<proteinExistence type="inferred from homology"/>
<dbReference type="GeneID" id="74901651"/>
<accession>A0A6C1TW21</accession>
<dbReference type="Proteomes" id="UP000336646">
    <property type="component" value="Unassembled WGS sequence"/>
</dbReference>
<dbReference type="OrthoDB" id="9782542at2"/>
<feature type="compositionally biased region" description="Basic and acidic residues" evidence="2">
    <location>
        <begin position="39"/>
        <end position="67"/>
    </location>
</feature>
<sequence length="426" mass="46636">MPTTPHSNDPRDNLGDYVLGKDGKPIVDRYGRPVRRRVERAPRPEPRPREEVPRFERVQRPPMDHTRQYQPRRTPQLPERDRPAPQPRPVQQPPRRVSRPVEPAPMAVSRSRVRQAPPAAAQAPVRARRRRKAPGCFSVFALVVVLLIAGVLFTDARLNRVDALPDERIANTAGTNWLLVGSDSRQGLSEDDIARYGTGGDLGVGRTDTVMLLHLPRTGPATLVSIPRDSYVSIPGYGMDKINAAFAYGGPKLLATTVEQNTGLRVDRYAEIGMGGFAGVVDAIGGVEICVAEPIQDPLANLDVQPGCQKMDGATGLGYVRTRATALGDLDRVNRQREFLSAIVNEVTSPAVLLNPFRLIPLMWAVPGMFTVNTGDHVWNLARIPLAMRGGLKTETVPLGGFLDTEVGNVMLWDEAGAEALFSSLR</sequence>
<dbReference type="EMBL" id="RXIR01000017">
    <property type="protein sequence ID" value="TVS27825.1"/>
    <property type="molecule type" value="Genomic_DNA"/>
</dbReference>
<comment type="similarity">
    <text evidence="1">Belongs to the LytR/CpsA/Psr (LCP) family.</text>
</comment>
<gene>
    <name evidence="5" type="ORF">EKI59_08225</name>
</gene>
<feature type="domain" description="Cell envelope-related transcriptional attenuator" evidence="4">
    <location>
        <begin position="206"/>
        <end position="348"/>
    </location>
</feature>
<evidence type="ECO:0000313" key="6">
    <source>
        <dbReference type="Proteomes" id="UP000336646"/>
    </source>
</evidence>
<evidence type="ECO:0000256" key="1">
    <source>
        <dbReference type="ARBA" id="ARBA00006068"/>
    </source>
</evidence>
<dbReference type="InterPro" id="IPR050922">
    <property type="entry name" value="LytR/CpsA/Psr_CW_biosynth"/>
</dbReference>
<dbReference type="AlphaFoldDB" id="A0A6C1TW21"/>
<name>A0A6C1TW21_9CORY</name>
<evidence type="ECO:0000256" key="3">
    <source>
        <dbReference type="SAM" id="Phobius"/>
    </source>
</evidence>
<keyword evidence="3" id="KW-0472">Membrane</keyword>
<feature type="compositionally biased region" description="Low complexity" evidence="2">
    <location>
        <begin position="114"/>
        <end position="125"/>
    </location>
</feature>
<organism evidence="5 6">
    <name type="scientific">Corynebacterium sanguinis</name>
    <dbReference type="NCBI Taxonomy" id="2594913"/>
    <lineage>
        <taxon>Bacteria</taxon>
        <taxon>Bacillati</taxon>
        <taxon>Actinomycetota</taxon>
        <taxon>Actinomycetes</taxon>
        <taxon>Mycobacteriales</taxon>
        <taxon>Corynebacteriaceae</taxon>
        <taxon>Corynebacterium</taxon>
    </lineage>
</organism>
<dbReference type="PANTHER" id="PTHR33392">
    <property type="entry name" value="POLYISOPRENYL-TEICHOIC ACID--PEPTIDOGLYCAN TEICHOIC ACID TRANSFERASE TAGU"/>
    <property type="match status" value="1"/>
</dbReference>
<dbReference type="PANTHER" id="PTHR33392:SF6">
    <property type="entry name" value="POLYISOPRENYL-TEICHOIC ACID--PEPTIDOGLYCAN TEICHOIC ACID TRANSFERASE TAGU"/>
    <property type="match status" value="1"/>
</dbReference>
<feature type="region of interest" description="Disordered" evidence="2">
    <location>
        <begin position="1"/>
        <end position="126"/>
    </location>
</feature>
<dbReference type="NCBIfam" id="TIGR00350">
    <property type="entry name" value="lytR_cpsA_psr"/>
    <property type="match status" value="1"/>
</dbReference>
<dbReference type="Gene3D" id="3.40.630.190">
    <property type="entry name" value="LCP protein"/>
    <property type="match status" value="1"/>
</dbReference>